<sequence>MRRVEMDEEVDDRLVENVACVVDQAQPRDARLAALASQLTEDIWRSVEHHISTQLSARSTGAVDSDDVFGKDSDTGGASVAATSNSSGALDPEISRYVKRLLPWIRPEVRDAPALALEKTMYPMVSAFILLVAYAMQNRILGDRLYENLDRSGCRIILPFRLTDTKPDGADSDEKIDIGLVCKDVDDEVKGQLDKPRYDGLFSIIEAKRNKSRADYLSAYSQLFCYTQNIYVNQIDRRFAWGMVCCNTTVNACIFSNYNVHASPDIDVAHISGRKELIRLLVGWSLCLPQQLGYDQTITFNNELGCYEVQVPKGNVAGEHEVYYCDDSVVAATRIFGRHCRCLLATPEKPATKMTSENKLKHTVVIKDSWTVYDDKKAEAQAQAQAETGEQEHEDDSDSEYRWPPQSQFVPRNGARSEIRMLEEIHEKLSGDKQLRGKYPQILAGGWVCQPSGSAACGTSGGKAVIDSTREIIGMLDAEQQKDTPFCLHARHAMTPIGQRLRKVDSAAELVIVLNDAMVCHNAINERCGILHRDISANNILVVREKGKPIQGMLIDFDCAIVESDKSASIRPERTGTLPFMSIANLERMDIQRTVLDDWESLLYLVCWLATFGIKSDNDREDETARLPISSWSSDSPSITAQTKRNHLASAETFRGNILNHFQTGQDPLNILGLLATELHESLFFNESLDERVRTQCHGTWNTHGRKTEGRKTNLKERLAELRVKSDYKSTGRVNPFSERIQHSGVIVRDILDVLAGIAELARGESGN</sequence>
<dbReference type="EMBL" id="JANBTW010000041">
    <property type="protein sequence ID" value="KAJ2676273.1"/>
    <property type="molecule type" value="Genomic_DNA"/>
</dbReference>
<protein>
    <recommendedName>
        <fullName evidence="2">Fungal-type protein kinase domain-containing protein</fullName>
    </recommendedName>
</protein>
<proteinExistence type="predicted"/>
<dbReference type="OrthoDB" id="5584477at2759"/>
<name>A0A9W8KY68_9FUNG</name>
<evidence type="ECO:0000259" key="2">
    <source>
        <dbReference type="Pfam" id="PF17667"/>
    </source>
</evidence>
<evidence type="ECO:0000256" key="1">
    <source>
        <dbReference type="SAM" id="MobiDB-lite"/>
    </source>
</evidence>
<reference evidence="3" key="1">
    <citation type="submission" date="2022-07" db="EMBL/GenBank/DDBJ databases">
        <title>Phylogenomic reconstructions and comparative analyses of Kickxellomycotina fungi.</title>
        <authorList>
            <person name="Reynolds N.K."/>
            <person name="Stajich J.E."/>
            <person name="Barry K."/>
            <person name="Grigoriev I.V."/>
            <person name="Crous P."/>
            <person name="Smith M.E."/>
        </authorList>
    </citation>
    <scope>NUCLEOTIDE SEQUENCE</scope>
    <source>
        <strain evidence="3">NRRL 3115</strain>
    </source>
</reference>
<dbReference type="SUPFAM" id="SSF56112">
    <property type="entry name" value="Protein kinase-like (PK-like)"/>
    <property type="match status" value="1"/>
</dbReference>
<dbReference type="InterPro" id="IPR008266">
    <property type="entry name" value="Tyr_kinase_AS"/>
</dbReference>
<evidence type="ECO:0000313" key="3">
    <source>
        <dbReference type="EMBL" id="KAJ2676273.1"/>
    </source>
</evidence>
<dbReference type="Pfam" id="PF17667">
    <property type="entry name" value="Pkinase_fungal"/>
    <property type="match status" value="1"/>
</dbReference>
<accession>A0A9W8KY68</accession>
<organism evidence="3 4">
    <name type="scientific">Coemansia spiralis</name>
    <dbReference type="NCBI Taxonomy" id="417178"/>
    <lineage>
        <taxon>Eukaryota</taxon>
        <taxon>Fungi</taxon>
        <taxon>Fungi incertae sedis</taxon>
        <taxon>Zoopagomycota</taxon>
        <taxon>Kickxellomycotina</taxon>
        <taxon>Kickxellomycetes</taxon>
        <taxon>Kickxellales</taxon>
        <taxon>Kickxellaceae</taxon>
        <taxon>Coemansia</taxon>
    </lineage>
</organism>
<evidence type="ECO:0000313" key="4">
    <source>
        <dbReference type="Proteomes" id="UP001151518"/>
    </source>
</evidence>
<dbReference type="InterPro" id="IPR011009">
    <property type="entry name" value="Kinase-like_dom_sf"/>
</dbReference>
<dbReference type="PANTHER" id="PTHR38248">
    <property type="entry name" value="FUNK1 6"/>
    <property type="match status" value="1"/>
</dbReference>
<dbReference type="Gene3D" id="1.10.510.10">
    <property type="entry name" value="Transferase(Phosphotransferase) domain 1"/>
    <property type="match status" value="1"/>
</dbReference>
<feature type="region of interest" description="Disordered" evidence="1">
    <location>
        <begin position="379"/>
        <end position="414"/>
    </location>
</feature>
<dbReference type="PANTHER" id="PTHR38248:SF2">
    <property type="entry name" value="FUNK1 11"/>
    <property type="match status" value="1"/>
</dbReference>
<gene>
    <name evidence="3" type="ORF">GGI25_003660</name>
</gene>
<dbReference type="Proteomes" id="UP001151518">
    <property type="component" value="Unassembled WGS sequence"/>
</dbReference>
<dbReference type="InterPro" id="IPR040976">
    <property type="entry name" value="Pkinase_fungal"/>
</dbReference>
<comment type="caution">
    <text evidence="3">The sequence shown here is derived from an EMBL/GenBank/DDBJ whole genome shotgun (WGS) entry which is preliminary data.</text>
</comment>
<dbReference type="AlphaFoldDB" id="A0A9W8KY68"/>
<feature type="domain" description="Fungal-type protein kinase" evidence="2">
    <location>
        <begin position="177"/>
        <end position="609"/>
    </location>
</feature>
<dbReference type="GO" id="GO:0004672">
    <property type="term" value="F:protein kinase activity"/>
    <property type="evidence" value="ECO:0007669"/>
    <property type="project" value="InterPro"/>
</dbReference>
<dbReference type="PROSITE" id="PS00109">
    <property type="entry name" value="PROTEIN_KINASE_TYR"/>
    <property type="match status" value="1"/>
</dbReference>